<dbReference type="SUPFAM" id="SSF143011">
    <property type="entry name" value="RelE-like"/>
    <property type="match status" value="1"/>
</dbReference>
<dbReference type="InterPro" id="IPR035093">
    <property type="entry name" value="RelE/ParE_toxin_dom_sf"/>
</dbReference>
<organism evidence="2 3">
    <name type="scientific">Mobiluncus porci</name>
    <dbReference type="NCBI Taxonomy" id="2652278"/>
    <lineage>
        <taxon>Bacteria</taxon>
        <taxon>Bacillati</taxon>
        <taxon>Actinomycetota</taxon>
        <taxon>Actinomycetes</taxon>
        <taxon>Actinomycetales</taxon>
        <taxon>Actinomycetaceae</taxon>
        <taxon>Mobiluncus</taxon>
    </lineage>
</organism>
<name>A0A7K0K253_9ACTO</name>
<reference evidence="2 3" key="1">
    <citation type="submission" date="2019-08" db="EMBL/GenBank/DDBJ databases">
        <title>In-depth cultivation of the pig gut microbiome towards novel bacterial diversity and tailored functional studies.</title>
        <authorList>
            <person name="Wylensek D."/>
            <person name="Hitch T.C.A."/>
            <person name="Clavel T."/>
        </authorList>
    </citation>
    <scope>NUCLEOTIDE SEQUENCE [LARGE SCALE GENOMIC DNA]</scope>
    <source>
        <strain evidence="2 3">RF-GAM-744-WT-7</strain>
    </source>
</reference>
<comment type="caution">
    <text evidence="2">The sequence shown here is derived from an EMBL/GenBank/DDBJ whole genome shotgun (WGS) entry which is preliminary data.</text>
</comment>
<dbReference type="GO" id="GO:0006401">
    <property type="term" value="P:RNA catabolic process"/>
    <property type="evidence" value="ECO:0007669"/>
    <property type="project" value="InterPro"/>
</dbReference>
<dbReference type="Pfam" id="PF06769">
    <property type="entry name" value="YoeB_toxin"/>
    <property type="match status" value="1"/>
</dbReference>
<protein>
    <recommendedName>
        <fullName evidence="1">Endoribonuclease YoeB</fullName>
    </recommendedName>
</protein>
<proteinExistence type="predicted"/>
<dbReference type="Proteomes" id="UP000442535">
    <property type="component" value="Unassembled WGS sequence"/>
</dbReference>
<dbReference type="GO" id="GO:0004519">
    <property type="term" value="F:endonuclease activity"/>
    <property type="evidence" value="ECO:0007669"/>
    <property type="project" value="InterPro"/>
</dbReference>
<evidence type="ECO:0000256" key="1">
    <source>
        <dbReference type="ARBA" id="ARBA00050056"/>
    </source>
</evidence>
<evidence type="ECO:0000313" key="3">
    <source>
        <dbReference type="Proteomes" id="UP000442535"/>
    </source>
</evidence>
<sequence>MRACDVGEIIFEYSPEALKDLNTWKKQHAAKQLETIKIIQEEIVATWPETKGNYSSEDLKYELSGCVSRKIDTKNRFVYRINIEASSVYVLQCKGHYTER</sequence>
<accession>A0A7K0K253</accession>
<dbReference type="EMBL" id="VUMY01000003">
    <property type="protein sequence ID" value="MST49140.1"/>
    <property type="molecule type" value="Genomic_DNA"/>
</dbReference>
<gene>
    <name evidence="2" type="ORF">FYJ63_02560</name>
</gene>
<keyword evidence="3" id="KW-1185">Reference proteome</keyword>
<dbReference type="Gene3D" id="3.30.2310.20">
    <property type="entry name" value="RelE-like"/>
    <property type="match status" value="1"/>
</dbReference>
<dbReference type="InterPro" id="IPR009614">
    <property type="entry name" value="YoeB_toxin"/>
</dbReference>
<evidence type="ECO:0000313" key="2">
    <source>
        <dbReference type="EMBL" id="MST49140.1"/>
    </source>
</evidence>
<dbReference type="AlphaFoldDB" id="A0A7K0K253"/>